<reference evidence="4 5" key="1">
    <citation type="submission" date="2023-04" db="EMBL/GenBank/DDBJ databases">
        <title>Genome sequence of Halobacillus naozhouensis KACC 21980.</title>
        <authorList>
            <person name="Kim S."/>
            <person name="Heo J."/>
            <person name="Kwon S.-W."/>
        </authorList>
    </citation>
    <scope>NUCLEOTIDE SEQUENCE [LARGE SCALE GENOMIC DNA]</scope>
    <source>
        <strain evidence="4 5">KCTC 13234</strain>
    </source>
</reference>
<evidence type="ECO:0000256" key="1">
    <source>
        <dbReference type="ARBA" id="ARBA00008954"/>
    </source>
</evidence>
<dbReference type="GO" id="GO:0008483">
    <property type="term" value="F:transaminase activity"/>
    <property type="evidence" value="ECO:0007669"/>
    <property type="project" value="UniProtKB-KW"/>
</dbReference>
<keyword evidence="2 3" id="KW-0663">Pyridoxal phosphate</keyword>
<gene>
    <name evidence="4" type="ORF">P9989_04280</name>
</gene>
<comment type="similarity">
    <text evidence="1 3">Belongs to the class-III pyridoxal-phosphate-dependent aminotransferase family.</text>
</comment>
<dbReference type="PIRSF" id="PIRSF000521">
    <property type="entry name" value="Transaminase_4ab_Lys_Orn"/>
    <property type="match status" value="1"/>
</dbReference>
<name>A0ABY8J0L6_9BACI</name>
<organism evidence="4 5">
    <name type="scientific">Halobacillus naozhouensis</name>
    <dbReference type="NCBI Taxonomy" id="554880"/>
    <lineage>
        <taxon>Bacteria</taxon>
        <taxon>Bacillati</taxon>
        <taxon>Bacillota</taxon>
        <taxon>Bacilli</taxon>
        <taxon>Bacillales</taxon>
        <taxon>Bacillaceae</taxon>
        <taxon>Halobacillus</taxon>
    </lineage>
</organism>
<dbReference type="EMBL" id="CP121671">
    <property type="protein sequence ID" value="WFT75616.1"/>
    <property type="molecule type" value="Genomic_DNA"/>
</dbReference>
<dbReference type="InterPro" id="IPR005814">
    <property type="entry name" value="Aminotrans_3"/>
</dbReference>
<dbReference type="SUPFAM" id="SSF53383">
    <property type="entry name" value="PLP-dependent transferases"/>
    <property type="match status" value="1"/>
</dbReference>
<dbReference type="NCBIfam" id="NF005812">
    <property type="entry name" value="PRK07678.1"/>
    <property type="match status" value="1"/>
</dbReference>
<evidence type="ECO:0000313" key="4">
    <source>
        <dbReference type="EMBL" id="WFT75616.1"/>
    </source>
</evidence>
<dbReference type="InterPro" id="IPR049704">
    <property type="entry name" value="Aminotrans_3_PPA_site"/>
</dbReference>
<accession>A0ABY8J0L6</accession>
<dbReference type="Gene3D" id="3.90.1150.10">
    <property type="entry name" value="Aspartate Aminotransferase, domain 1"/>
    <property type="match status" value="1"/>
</dbReference>
<dbReference type="Pfam" id="PF00202">
    <property type="entry name" value="Aminotran_3"/>
    <property type="match status" value="1"/>
</dbReference>
<dbReference type="PROSITE" id="PS00600">
    <property type="entry name" value="AA_TRANSFER_CLASS_3"/>
    <property type="match status" value="1"/>
</dbReference>
<keyword evidence="4" id="KW-0032">Aminotransferase</keyword>
<dbReference type="Gene3D" id="3.40.640.10">
    <property type="entry name" value="Type I PLP-dependent aspartate aminotransferase-like (Major domain)"/>
    <property type="match status" value="1"/>
</dbReference>
<evidence type="ECO:0000256" key="3">
    <source>
        <dbReference type="RuleBase" id="RU003560"/>
    </source>
</evidence>
<dbReference type="CDD" id="cd00610">
    <property type="entry name" value="OAT_like"/>
    <property type="match status" value="1"/>
</dbReference>
<dbReference type="PANTHER" id="PTHR43094:SF1">
    <property type="entry name" value="AMINOTRANSFERASE CLASS-III"/>
    <property type="match status" value="1"/>
</dbReference>
<dbReference type="Proteomes" id="UP001221597">
    <property type="component" value="Chromosome"/>
</dbReference>
<dbReference type="InterPro" id="IPR015424">
    <property type="entry name" value="PyrdxlP-dep_Trfase"/>
</dbReference>
<keyword evidence="4" id="KW-0808">Transferase</keyword>
<protein>
    <submittedName>
        <fullName evidence="4">Aminotransferase</fullName>
    </submittedName>
</protein>
<sequence>MNETLDWQCRDEENIMHALKRASKQPLIIENAKGCFIKDSDGNKYLDGMGGLWCVNVGYGREELAEAAAEQMKNMSYFPMTNSHLPAIELAEKLNTWLNNDYVIFFSNSGSEANEMAFKIARQYHSQNDSSSRYKIISRYRSYHGATMGALAATGQAERKYKYEPLAAGFLHTVPPDCYHCPLNKKPSTCNLECTDLIDHTITWEGEETVAAIIMEPYISGGGVLVPPQGYMERVKDICERHGVLLIVDEVINGFGRTGKMFGHFHENVTPDIITMAKGLTSGYLPLSVTAIHKDCYEAFETSEKYDHFRSVTTFGGNPAACAVALKNIEIIEREKYIENAYNQGEQLYEDMKELLSHPNVGDIRYKGLMMGIELVEDSINKTPIHEDKINLVLSKCKEKGVIIGKNGDTVDGFNNVLTIAPPLSIDAGTIRFLSGVVKASIYETL</sequence>
<dbReference type="InterPro" id="IPR015421">
    <property type="entry name" value="PyrdxlP-dep_Trfase_major"/>
</dbReference>
<dbReference type="RefSeq" id="WP_283077582.1">
    <property type="nucleotide sequence ID" value="NZ_CP121671.1"/>
</dbReference>
<proteinExistence type="inferred from homology"/>
<keyword evidence="5" id="KW-1185">Reference proteome</keyword>
<dbReference type="PANTHER" id="PTHR43094">
    <property type="entry name" value="AMINOTRANSFERASE"/>
    <property type="match status" value="1"/>
</dbReference>
<evidence type="ECO:0000313" key="5">
    <source>
        <dbReference type="Proteomes" id="UP001221597"/>
    </source>
</evidence>
<evidence type="ECO:0000256" key="2">
    <source>
        <dbReference type="ARBA" id="ARBA00022898"/>
    </source>
</evidence>
<dbReference type="InterPro" id="IPR015422">
    <property type="entry name" value="PyrdxlP-dep_Trfase_small"/>
</dbReference>